<comment type="similarity">
    <text evidence="1">Belongs to the UPF0065 (bug) family.</text>
</comment>
<evidence type="ECO:0000256" key="2">
    <source>
        <dbReference type="SAM" id="SignalP"/>
    </source>
</evidence>
<evidence type="ECO:0000256" key="1">
    <source>
        <dbReference type="ARBA" id="ARBA00006987"/>
    </source>
</evidence>
<dbReference type="Gene3D" id="3.40.190.10">
    <property type="entry name" value="Periplasmic binding protein-like II"/>
    <property type="match status" value="1"/>
</dbReference>
<organism evidence="3 4">
    <name type="scientific">Pigmentiphaga humi</name>
    <dbReference type="NCBI Taxonomy" id="2478468"/>
    <lineage>
        <taxon>Bacteria</taxon>
        <taxon>Pseudomonadati</taxon>
        <taxon>Pseudomonadota</taxon>
        <taxon>Betaproteobacteria</taxon>
        <taxon>Burkholderiales</taxon>
        <taxon>Alcaligenaceae</taxon>
        <taxon>Pigmentiphaga</taxon>
    </lineage>
</organism>
<keyword evidence="3" id="KW-0675">Receptor</keyword>
<dbReference type="PANTHER" id="PTHR42928">
    <property type="entry name" value="TRICARBOXYLATE-BINDING PROTEIN"/>
    <property type="match status" value="1"/>
</dbReference>
<gene>
    <name evidence="3" type="ORF">PIGHUM_04178</name>
</gene>
<evidence type="ECO:0000313" key="4">
    <source>
        <dbReference type="Proteomes" id="UP000277294"/>
    </source>
</evidence>
<dbReference type="RefSeq" id="WP_160142384.1">
    <property type="nucleotide sequence ID" value="NZ_UWPJ01000035.1"/>
</dbReference>
<feature type="chain" id="PRO_5018007035" evidence="2">
    <location>
        <begin position="21"/>
        <end position="322"/>
    </location>
</feature>
<dbReference type="InterPro" id="IPR042100">
    <property type="entry name" value="Bug_dom1"/>
</dbReference>
<proteinExistence type="inferred from homology"/>
<sequence length="322" mass="33596">MRHLKWTLAALCLVPALTMAQSYPARPVRVVVPFAVGGAGDTVARAVAQKLTETPGQTFVVDNKAGANSMIGSELVARAAPDGYTLLVQLGPPHNTLPFFSRNVPYDPVKDFTPVGIVGTAPQAMVVNASLPVTDLKSFLAYAKANPGKLSYGTSGVGSSQQLGGELLKARTGIDMTHVPYKGGSLALNDVVGGQVPVGILVLSNVLPHVKSGRLRLLGVLQAERAQAAPEVPTLAEAGLPGFAVPDTWVGLLGPAGMPAAVVEKLRAAMEQALAAKDLQERLQTAGFEVQARPSPEEFARLLAGSVETYKEIVTKAGIQPE</sequence>
<dbReference type="PANTHER" id="PTHR42928:SF5">
    <property type="entry name" value="BLR1237 PROTEIN"/>
    <property type="match status" value="1"/>
</dbReference>
<dbReference type="AlphaFoldDB" id="A0A3P4B7Q9"/>
<feature type="signal peptide" evidence="2">
    <location>
        <begin position="1"/>
        <end position="20"/>
    </location>
</feature>
<dbReference type="EMBL" id="UWPJ01000035">
    <property type="protein sequence ID" value="VCU72082.1"/>
    <property type="molecule type" value="Genomic_DNA"/>
</dbReference>
<evidence type="ECO:0000313" key="3">
    <source>
        <dbReference type="EMBL" id="VCU72082.1"/>
    </source>
</evidence>
<dbReference type="Pfam" id="PF03401">
    <property type="entry name" value="TctC"/>
    <property type="match status" value="1"/>
</dbReference>
<keyword evidence="4" id="KW-1185">Reference proteome</keyword>
<name>A0A3P4B7Q9_9BURK</name>
<dbReference type="CDD" id="cd07012">
    <property type="entry name" value="PBP2_Bug_TTT"/>
    <property type="match status" value="1"/>
</dbReference>
<dbReference type="SUPFAM" id="SSF53850">
    <property type="entry name" value="Periplasmic binding protein-like II"/>
    <property type="match status" value="1"/>
</dbReference>
<dbReference type="OrthoDB" id="8630591at2"/>
<keyword evidence="2" id="KW-0732">Signal</keyword>
<reference evidence="3 4" key="1">
    <citation type="submission" date="2018-10" db="EMBL/GenBank/DDBJ databases">
        <authorList>
            <person name="Criscuolo A."/>
        </authorList>
    </citation>
    <scope>NUCLEOTIDE SEQUENCE [LARGE SCALE GENOMIC DNA]</scope>
    <source>
        <strain evidence="3">DnA1</strain>
    </source>
</reference>
<dbReference type="Proteomes" id="UP000277294">
    <property type="component" value="Unassembled WGS sequence"/>
</dbReference>
<protein>
    <submittedName>
        <fullName evidence="3">Tripartite tricarboxylate transporter family receptor</fullName>
    </submittedName>
</protein>
<accession>A0A3P4B7Q9</accession>
<dbReference type="InterPro" id="IPR005064">
    <property type="entry name" value="BUG"/>
</dbReference>
<dbReference type="PIRSF" id="PIRSF017082">
    <property type="entry name" value="YflP"/>
    <property type="match status" value="1"/>
</dbReference>
<dbReference type="Gene3D" id="3.40.190.150">
    <property type="entry name" value="Bordetella uptake gene, domain 1"/>
    <property type="match status" value="1"/>
</dbReference>